<evidence type="ECO:0000313" key="3">
    <source>
        <dbReference type="Proteomes" id="UP000231259"/>
    </source>
</evidence>
<reference evidence="2 3" key="1">
    <citation type="submission" date="2013-09" db="EMBL/GenBank/DDBJ databases">
        <title>Genome sequencing of Phaeobacter antarcticus sp. nov. SM1211.</title>
        <authorList>
            <person name="Zhang X.-Y."/>
            <person name="Liu C."/>
            <person name="Chen X.-L."/>
            <person name="Xie B.-B."/>
            <person name="Qin Q.-L."/>
            <person name="Rong J.-C."/>
            <person name="Zhang Y.-Z."/>
        </authorList>
    </citation>
    <scope>NUCLEOTIDE SEQUENCE [LARGE SCALE GENOMIC DNA]</scope>
    <source>
        <strain evidence="2 3">SM1211</strain>
    </source>
</reference>
<feature type="compositionally biased region" description="Basic and acidic residues" evidence="1">
    <location>
        <begin position="79"/>
        <end position="90"/>
    </location>
</feature>
<name>A0A2G8R9A9_9RHOB</name>
<evidence type="ECO:0000256" key="1">
    <source>
        <dbReference type="SAM" id="MobiDB-lite"/>
    </source>
</evidence>
<gene>
    <name evidence="2" type="ORF">P775_21405</name>
</gene>
<proteinExistence type="predicted"/>
<evidence type="ECO:0000313" key="2">
    <source>
        <dbReference type="EMBL" id="PIL18127.1"/>
    </source>
</evidence>
<protein>
    <submittedName>
        <fullName evidence="2">Uncharacterized protein</fullName>
    </submittedName>
</protein>
<dbReference type="EMBL" id="AWWI01000138">
    <property type="protein sequence ID" value="PIL18127.1"/>
    <property type="molecule type" value="Genomic_DNA"/>
</dbReference>
<sequence>MVEEKIVSTILMTGSQASGNSFNKEAVTVHRRKLVLDPVWVAYGKRMAVVLVPLGTTIVKLVRPKLGLSDTADPARASFNREPRGEAVTG</sequence>
<keyword evidence="3" id="KW-1185">Reference proteome</keyword>
<accession>A0A2G8R9A9</accession>
<dbReference type="AlphaFoldDB" id="A0A2G8R9A9"/>
<dbReference type="Proteomes" id="UP000231259">
    <property type="component" value="Unassembled WGS sequence"/>
</dbReference>
<comment type="caution">
    <text evidence="2">The sequence shown here is derived from an EMBL/GenBank/DDBJ whole genome shotgun (WGS) entry which is preliminary data.</text>
</comment>
<dbReference type="RefSeq" id="WP_099912732.1">
    <property type="nucleotide sequence ID" value="NZ_AWWI01000138.1"/>
</dbReference>
<organism evidence="2 3">
    <name type="scientific">Puniceibacterium antarcticum</name>
    <dbReference type="NCBI Taxonomy" id="1206336"/>
    <lineage>
        <taxon>Bacteria</taxon>
        <taxon>Pseudomonadati</taxon>
        <taxon>Pseudomonadota</taxon>
        <taxon>Alphaproteobacteria</taxon>
        <taxon>Rhodobacterales</taxon>
        <taxon>Paracoccaceae</taxon>
        <taxon>Puniceibacterium</taxon>
    </lineage>
</organism>
<feature type="region of interest" description="Disordered" evidence="1">
    <location>
        <begin position="69"/>
        <end position="90"/>
    </location>
</feature>